<organism evidence="14">
    <name type="scientific">groundwater metagenome</name>
    <dbReference type="NCBI Taxonomy" id="717931"/>
    <lineage>
        <taxon>unclassified sequences</taxon>
        <taxon>metagenomes</taxon>
        <taxon>ecological metagenomes</taxon>
    </lineage>
</organism>
<dbReference type="AlphaFoldDB" id="A0A098E9N3"/>
<dbReference type="InterPro" id="IPR006555">
    <property type="entry name" value="ATP-dep_Helicase_C"/>
</dbReference>
<evidence type="ECO:0000256" key="5">
    <source>
        <dbReference type="ARBA" id="ARBA00022801"/>
    </source>
</evidence>
<evidence type="ECO:0000259" key="13">
    <source>
        <dbReference type="PROSITE" id="PS51193"/>
    </source>
</evidence>
<accession>A0A098E9N3</accession>
<evidence type="ECO:0000256" key="7">
    <source>
        <dbReference type="ARBA" id="ARBA00022840"/>
    </source>
</evidence>
<keyword evidence="2" id="KW-0479">Metal-binding</keyword>
<dbReference type="GO" id="GO:0051539">
    <property type="term" value="F:4 iron, 4 sulfur cluster binding"/>
    <property type="evidence" value="ECO:0007669"/>
    <property type="project" value="UniProtKB-KW"/>
</dbReference>
<evidence type="ECO:0000313" key="14">
    <source>
        <dbReference type="EMBL" id="CEG12722.1"/>
    </source>
</evidence>
<dbReference type="Gene3D" id="1.10.275.40">
    <property type="match status" value="1"/>
</dbReference>
<dbReference type="InterPro" id="IPR010614">
    <property type="entry name" value="RAD3-like_helicase_DEAD"/>
</dbReference>
<feature type="domain" description="Helicase ATP-binding" evidence="13">
    <location>
        <begin position="13"/>
        <end position="276"/>
    </location>
</feature>
<dbReference type="InterPro" id="IPR045028">
    <property type="entry name" value="DinG/Rad3-like"/>
</dbReference>
<dbReference type="Pfam" id="PF13307">
    <property type="entry name" value="Helicase_C_2"/>
    <property type="match status" value="1"/>
</dbReference>
<keyword evidence="3" id="KW-0547">Nucleotide-binding</keyword>
<evidence type="ECO:0000256" key="4">
    <source>
        <dbReference type="ARBA" id="ARBA00022763"/>
    </source>
</evidence>
<keyword evidence="9" id="KW-0411">Iron-sulfur</keyword>
<evidence type="ECO:0000256" key="11">
    <source>
        <dbReference type="ARBA" id="ARBA00023204"/>
    </source>
</evidence>
<keyword evidence="12" id="KW-0413">Isomerase</keyword>
<keyword evidence="11" id="KW-0234">DNA repair</keyword>
<reference evidence="14" key="1">
    <citation type="submission" date="2014-09" db="EMBL/GenBank/DDBJ databases">
        <authorList>
            <person name="Probst J Alexander"/>
        </authorList>
    </citation>
    <scope>NUCLEOTIDE SEQUENCE</scope>
</reference>
<protein>
    <submittedName>
        <fullName evidence="14">Putative helicase</fullName>
    </submittedName>
</protein>
<dbReference type="InterPro" id="IPR014001">
    <property type="entry name" value="Helicase_ATP-bd"/>
</dbReference>
<keyword evidence="10" id="KW-0238">DNA-binding</keyword>
<dbReference type="Pfam" id="PF06733">
    <property type="entry name" value="DEAD_2"/>
    <property type="match status" value="1"/>
</dbReference>
<keyword evidence="5" id="KW-0378">Hydrolase</keyword>
<dbReference type="SMART" id="SM00491">
    <property type="entry name" value="HELICc2"/>
    <property type="match status" value="1"/>
</dbReference>
<dbReference type="SUPFAM" id="SSF52540">
    <property type="entry name" value="P-loop containing nucleoside triphosphate hydrolases"/>
    <property type="match status" value="1"/>
</dbReference>
<evidence type="ECO:0000256" key="9">
    <source>
        <dbReference type="ARBA" id="ARBA00023014"/>
    </source>
</evidence>
<dbReference type="GO" id="GO:0003677">
    <property type="term" value="F:DNA binding"/>
    <property type="evidence" value="ECO:0007669"/>
    <property type="project" value="UniProtKB-KW"/>
</dbReference>
<evidence type="ECO:0000256" key="12">
    <source>
        <dbReference type="ARBA" id="ARBA00023235"/>
    </source>
</evidence>
<dbReference type="GO" id="GO:0005524">
    <property type="term" value="F:ATP binding"/>
    <property type="evidence" value="ECO:0007669"/>
    <property type="project" value="UniProtKB-KW"/>
</dbReference>
<dbReference type="InterPro" id="IPR042493">
    <property type="entry name" value="XPD_DNA_FeS"/>
</dbReference>
<dbReference type="GO" id="GO:0046872">
    <property type="term" value="F:metal ion binding"/>
    <property type="evidence" value="ECO:0007669"/>
    <property type="project" value="UniProtKB-KW"/>
</dbReference>
<sequence>MPEEKVTNTTPQNSDILFPYSNIRDGQKEFSDDVYKSVNEGKILLAHAPTGIGKTAAALGGMLDYALKNNKTIFFLTPKHTQHEIVIETLKKIKEKYNINFTAVDIIGKQWMCLYPDIDDISSNEFNEFCKAKKEHEECPFYKNAHPKKNECLIADRIKNEVKNFIMHSEEVRELCSRHDICPYELTIECAKDANIIICDYFHIFSKSVRDTFLTRIEKELSDSIIIIDESHNLPERIRTLLSHSISEFSIERAGKEAENVGKIYLHDAVLNLKKILSGFGKELNNNNEIFIEKSQFVEAVEKGIGKIEGPANWKYDDFVNDVDYTGSEILKTPNRYRSYLNIIGKFLGSWNRDEKGFVRILKKEMRKDATGRYRDYFSLYYNCLDPSVSTSEIFNTCHSAVLMSGTLIPLELYKDILGIADKKAMPKEYKSPFPKENKSVIIVEGLTTKYEMRSEEMFKSYAAKICEILKCVDDNVAIFFPSYKISDKISSFIKEVLNNENFAKPLLVEHQDMTKEDRMELYKKLIKFKNSGGAVLCAVLAGSLSEGIDYANNLLSAVIVVGLPLDFPDLETKALIKYYDEKFNAGWNYSYIYPAMNKVVQAAGRGIRSEKDRGVIVLLDERYKWQNFSKCLPKDFAQIVTEKPEIYIRRFFNKISQS</sequence>
<gene>
    <name evidence="14" type="ORF">MSIBF_A2660004</name>
</gene>
<evidence type="ECO:0000256" key="10">
    <source>
        <dbReference type="ARBA" id="ARBA00023125"/>
    </source>
</evidence>
<dbReference type="GO" id="GO:0016818">
    <property type="term" value="F:hydrolase activity, acting on acid anhydrides, in phosphorus-containing anhydrides"/>
    <property type="evidence" value="ECO:0007669"/>
    <property type="project" value="InterPro"/>
</dbReference>
<keyword evidence="4" id="KW-0227">DNA damage</keyword>
<proteinExistence type="predicted"/>
<evidence type="ECO:0000256" key="1">
    <source>
        <dbReference type="ARBA" id="ARBA00022485"/>
    </source>
</evidence>
<dbReference type="Gene3D" id="3.40.50.300">
    <property type="entry name" value="P-loop containing nucleotide triphosphate hydrolases"/>
    <property type="match status" value="2"/>
</dbReference>
<dbReference type="PROSITE" id="PS51193">
    <property type="entry name" value="HELICASE_ATP_BIND_2"/>
    <property type="match status" value="1"/>
</dbReference>
<evidence type="ECO:0000256" key="2">
    <source>
        <dbReference type="ARBA" id="ARBA00022723"/>
    </source>
</evidence>
<keyword evidence="7" id="KW-0067">ATP-binding</keyword>
<evidence type="ECO:0000256" key="6">
    <source>
        <dbReference type="ARBA" id="ARBA00022806"/>
    </source>
</evidence>
<dbReference type="InterPro" id="IPR014013">
    <property type="entry name" value="Helic_SF1/SF2_ATP-bd_DinG/Rad3"/>
</dbReference>
<dbReference type="InterPro" id="IPR006554">
    <property type="entry name" value="Helicase-like_DEXD_c2"/>
</dbReference>
<keyword evidence="1" id="KW-0004">4Fe-4S</keyword>
<dbReference type="GO" id="GO:0043139">
    <property type="term" value="F:5'-3' DNA helicase activity"/>
    <property type="evidence" value="ECO:0007669"/>
    <property type="project" value="UniProtKB-EC"/>
</dbReference>
<dbReference type="PANTHER" id="PTHR11472">
    <property type="entry name" value="DNA REPAIR DEAD HELICASE RAD3/XP-D SUBFAMILY MEMBER"/>
    <property type="match status" value="1"/>
</dbReference>
<keyword evidence="8" id="KW-0408">Iron</keyword>
<keyword evidence="6 14" id="KW-0347">Helicase</keyword>
<evidence type="ECO:0000256" key="8">
    <source>
        <dbReference type="ARBA" id="ARBA00023004"/>
    </source>
</evidence>
<dbReference type="InterPro" id="IPR027417">
    <property type="entry name" value="P-loop_NTPase"/>
</dbReference>
<evidence type="ECO:0000256" key="3">
    <source>
        <dbReference type="ARBA" id="ARBA00022741"/>
    </source>
</evidence>
<dbReference type="PANTHER" id="PTHR11472:SF34">
    <property type="entry name" value="REGULATOR OF TELOMERE ELONGATION HELICASE 1"/>
    <property type="match status" value="1"/>
</dbReference>
<dbReference type="SMART" id="SM00488">
    <property type="entry name" value="DEXDc2"/>
    <property type="match status" value="1"/>
</dbReference>
<dbReference type="GO" id="GO:0006281">
    <property type="term" value="P:DNA repair"/>
    <property type="evidence" value="ECO:0007669"/>
    <property type="project" value="UniProtKB-KW"/>
</dbReference>
<dbReference type="EMBL" id="CCXY01000186">
    <property type="protein sequence ID" value="CEG12722.1"/>
    <property type="molecule type" value="Genomic_DNA"/>
</dbReference>
<dbReference type="Gene3D" id="1.10.30.20">
    <property type="entry name" value="Bacterial XPD DNA helicase, FeS cluster domain"/>
    <property type="match status" value="1"/>
</dbReference>
<dbReference type="SMART" id="SM00487">
    <property type="entry name" value="DEXDc"/>
    <property type="match status" value="1"/>
</dbReference>
<name>A0A098E9N3_9ZZZZ</name>